<dbReference type="PANTHER" id="PTHR31827">
    <property type="entry name" value="EMB|CAB89363.1"/>
    <property type="match status" value="1"/>
</dbReference>
<gene>
    <name evidence="1" type="ORF">DYB31_005494</name>
</gene>
<evidence type="ECO:0000313" key="1">
    <source>
        <dbReference type="EMBL" id="RHZ21985.1"/>
    </source>
</evidence>
<name>A0A397F9L2_APHAT</name>
<sequence length="232" mass="25501">MATCFFRSCTAPVDDSTPNAWRCKFHRGRSRCLVHDCDNQAYARALCVRHGGKIVCRHPEECQARARVGDFCPRHGATRAKVLCAQGGCTNVTQLRGRCVKHGGGRVCKWGGCSTFARQGGYCARHTRQIHKTHAAQVASSLCLEAPWTWAKQSHGQGGGVEGGCWITEDDTSSADDDDDNDGLLDSIDWGMYDTDEDDFFTSLSGPCQEQHVVRDRGDSFDGEILCLLLNL</sequence>
<reference evidence="1 2" key="1">
    <citation type="submission" date="2018-08" db="EMBL/GenBank/DDBJ databases">
        <title>Aphanomyces genome sequencing and annotation.</title>
        <authorList>
            <person name="Minardi D."/>
            <person name="Oidtmann B."/>
            <person name="Van Der Giezen M."/>
            <person name="Studholme D.J."/>
        </authorList>
    </citation>
    <scope>NUCLEOTIDE SEQUENCE [LARGE SCALE GENOMIC DNA]</scope>
    <source>
        <strain evidence="1 2">197901</strain>
    </source>
</reference>
<accession>A0A397F9L2</accession>
<evidence type="ECO:0000313" key="2">
    <source>
        <dbReference type="Proteomes" id="UP000266196"/>
    </source>
</evidence>
<protein>
    <submittedName>
        <fullName evidence="1">Uncharacterized protein</fullName>
    </submittedName>
</protein>
<organism evidence="1 2">
    <name type="scientific">Aphanomyces astaci</name>
    <name type="common">Crayfish plague agent</name>
    <dbReference type="NCBI Taxonomy" id="112090"/>
    <lineage>
        <taxon>Eukaryota</taxon>
        <taxon>Sar</taxon>
        <taxon>Stramenopiles</taxon>
        <taxon>Oomycota</taxon>
        <taxon>Saprolegniomycetes</taxon>
        <taxon>Saprolegniales</taxon>
        <taxon>Verrucalvaceae</taxon>
        <taxon>Aphanomyces</taxon>
    </lineage>
</organism>
<dbReference type="PANTHER" id="PTHR31827:SF1">
    <property type="entry name" value="EMB|CAB89363.1"/>
    <property type="match status" value="1"/>
</dbReference>
<proteinExistence type="predicted"/>
<dbReference type="VEuPathDB" id="FungiDB:H257_08405"/>
<dbReference type="AlphaFoldDB" id="A0A397F9L2"/>
<dbReference type="EMBL" id="QUTE01008903">
    <property type="protein sequence ID" value="RHZ21985.1"/>
    <property type="molecule type" value="Genomic_DNA"/>
</dbReference>
<comment type="caution">
    <text evidence="1">The sequence shown here is derived from an EMBL/GenBank/DDBJ whole genome shotgun (WGS) entry which is preliminary data.</text>
</comment>
<dbReference type="Proteomes" id="UP000266196">
    <property type="component" value="Unassembled WGS sequence"/>
</dbReference>